<gene>
    <name evidence="1" type="ORF">DBA34_01250</name>
    <name evidence="2" type="ORF">DBB29_24875</name>
</gene>
<proteinExistence type="predicted"/>
<evidence type="ECO:0000313" key="1">
    <source>
        <dbReference type="EMBL" id="MDN4571896.1"/>
    </source>
</evidence>
<comment type="caution">
    <text evidence="1">The sequence shown here is derived from an EMBL/GenBank/DDBJ whole genome shotgun (WGS) entry which is preliminary data.</text>
</comment>
<evidence type="ECO:0000313" key="4">
    <source>
        <dbReference type="Proteomes" id="UP001172791"/>
    </source>
</evidence>
<dbReference type="AlphaFoldDB" id="A0AAW7MGW1"/>
<dbReference type="EMBL" id="QAIC01000022">
    <property type="protein sequence ID" value="MDN4571896.1"/>
    <property type="molecule type" value="Genomic_DNA"/>
</dbReference>
<evidence type="ECO:0000313" key="3">
    <source>
        <dbReference type="Proteomes" id="UP001172788"/>
    </source>
</evidence>
<accession>A0AAW7MGW1</accession>
<organism evidence="1 4">
    <name type="scientific">Pandoraea cepalis</name>
    <dbReference type="NCBI Taxonomy" id="2508294"/>
    <lineage>
        <taxon>Bacteria</taxon>
        <taxon>Pseudomonadati</taxon>
        <taxon>Pseudomonadota</taxon>
        <taxon>Betaproteobacteria</taxon>
        <taxon>Burkholderiales</taxon>
        <taxon>Burkholderiaceae</taxon>
        <taxon>Pandoraea</taxon>
    </lineage>
</organism>
<name>A0AAW7MGW1_9BURK</name>
<dbReference type="EMBL" id="QAID01000046">
    <property type="protein sequence ID" value="MDN4581350.1"/>
    <property type="molecule type" value="Genomic_DNA"/>
</dbReference>
<protein>
    <submittedName>
        <fullName evidence="1">Uncharacterized protein</fullName>
    </submittedName>
</protein>
<keyword evidence="3" id="KW-1185">Reference proteome</keyword>
<evidence type="ECO:0000313" key="2">
    <source>
        <dbReference type="EMBL" id="MDN4581350.1"/>
    </source>
</evidence>
<sequence length="71" mass="7915">MEKCPQQIARSVDVSRLVKWIDSHYPPVPTIDNGDGSLTVFVECVPKVGPTYVERSIIPATLKAARDWLGY</sequence>
<dbReference type="Proteomes" id="UP001172791">
    <property type="component" value="Unassembled WGS sequence"/>
</dbReference>
<dbReference type="Proteomes" id="UP001172788">
    <property type="component" value="Unassembled WGS sequence"/>
</dbReference>
<reference evidence="1" key="1">
    <citation type="submission" date="2018-04" db="EMBL/GenBank/DDBJ databases">
        <authorList>
            <person name="Jy Z."/>
        </authorList>
    </citation>
    <scope>NUCLEOTIDE SEQUENCE</scope>
    <source>
        <strain evidence="2">AS13</strain>
        <strain evidence="1">LA18</strain>
    </source>
</reference>